<evidence type="ECO:0000313" key="2">
    <source>
        <dbReference type="Proteomes" id="UP000019024"/>
    </source>
</evidence>
<protein>
    <submittedName>
        <fullName evidence="1">Uncharacterized protein</fullName>
    </submittedName>
</protein>
<dbReference type="AlphaFoldDB" id="W0JVT3"/>
<sequence length="45" mass="4962">MTSGFVHRPLHRVRALERCNAIARTVTDIDSNEICSITAVSMTTS</sequence>
<dbReference type="EMBL" id="CP007055">
    <property type="protein sequence ID" value="AHG01178.1"/>
    <property type="molecule type" value="Genomic_DNA"/>
</dbReference>
<reference evidence="1 2" key="1">
    <citation type="submission" date="2014-01" db="EMBL/GenBank/DDBJ databases">
        <authorList>
            <consortium name="DOE Joint Genome Institute"/>
            <person name="Anderson I."/>
            <person name="Huntemann M."/>
            <person name="Han J."/>
            <person name="Chen A."/>
            <person name="Kyrpides N."/>
            <person name="Mavromatis K."/>
            <person name="Markowitz V."/>
            <person name="Palaniappan K."/>
            <person name="Ivanova N."/>
            <person name="Schaumberg A."/>
            <person name="Pati A."/>
            <person name="Liolios K."/>
            <person name="Nordberg H.P."/>
            <person name="Cantor M.N."/>
            <person name="Hua S.X."/>
            <person name="Woyke T."/>
        </authorList>
    </citation>
    <scope>NUCLEOTIDE SEQUENCE [LARGE SCALE GENOMIC DNA]</scope>
    <source>
        <strain evidence="1 2">XH-48</strain>
    </source>
</reference>
<keyword evidence="2" id="KW-1185">Reference proteome</keyword>
<evidence type="ECO:0000313" key="1">
    <source>
        <dbReference type="EMBL" id="AHG01178.1"/>
    </source>
</evidence>
<dbReference type="STRING" id="797299.HALLA_18875"/>
<gene>
    <name evidence="1" type="ORF">HALLA_18875</name>
</gene>
<proteinExistence type="predicted"/>
<name>W0JVT3_9EURY</name>
<dbReference type="KEGG" id="hlr:HALLA_18875"/>
<organism evidence="1 2">
    <name type="scientific">Halostagnicola larsenii XH-48</name>
    <dbReference type="NCBI Taxonomy" id="797299"/>
    <lineage>
        <taxon>Archaea</taxon>
        <taxon>Methanobacteriati</taxon>
        <taxon>Methanobacteriota</taxon>
        <taxon>Stenosarchaea group</taxon>
        <taxon>Halobacteria</taxon>
        <taxon>Halobacteriales</taxon>
        <taxon>Natrialbaceae</taxon>
        <taxon>Halostagnicola</taxon>
    </lineage>
</organism>
<dbReference type="Proteomes" id="UP000019024">
    <property type="component" value="Chromosome"/>
</dbReference>
<dbReference type="HOGENOM" id="CLU_3194385_0_0_2"/>
<accession>W0JVT3</accession>